<protein>
    <submittedName>
        <fullName evidence="2">Uncharacterized protein</fullName>
    </submittedName>
</protein>
<dbReference type="Proteomes" id="UP000522163">
    <property type="component" value="Unassembled WGS sequence"/>
</dbReference>
<sequence>MPGRALQHLLRKERDMPSPMKKPSFNVSKKMKRNCIVLACIGALFLIGITALGAYNNRPVKIPLDKFYQVEFTGEDGLGEGKLIFQKEDFEKNYLGKIKRKGRYSKRSRGIFGMMTNLFLKEAEKEIILSEVEYAVMQLPELSEESQLENGEHVSLSCKEDLSWIEKSYNVKLLWEDKDLVVKGLYERTAVNPFDFLEVQFTGNSPQIRVELSLKDAPAWMELSDVNISKREGLASGDKIKITFYQELMRKVEKEHIYFLETEKEYEVPKANAYWTSGKDIPGDTLRLLQEAFMDSLRKEMIGGTAEEYIDLSGISVQYLGNYFLSRKEDAPVLGHNRLFLLFEIHAPLKLKDGSLQNIQYFNGIEYQDLLMDQDGKALVKPDDGIGKGVVHPIAFPLGEDDSLYLYGYKDYAEFYKQEIFPLLTDYRGEDNSLKAPESVSGVTLQLPSESSGESSAEASADSANPTMGTSAEASAKSEPNASSIASAESSS</sequence>
<feature type="compositionally biased region" description="Polar residues" evidence="1">
    <location>
        <begin position="465"/>
        <end position="481"/>
    </location>
</feature>
<dbReference type="EMBL" id="JACHHH010000007">
    <property type="protein sequence ID" value="MBB6041540.1"/>
    <property type="molecule type" value="Genomic_DNA"/>
</dbReference>
<proteinExistence type="predicted"/>
<dbReference type="GeneID" id="85015066"/>
<evidence type="ECO:0000313" key="3">
    <source>
        <dbReference type="Proteomes" id="UP000522163"/>
    </source>
</evidence>
<evidence type="ECO:0000313" key="2">
    <source>
        <dbReference type="EMBL" id="MBB6041540.1"/>
    </source>
</evidence>
<gene>
    <name evidence="2" type="ORF">HNQ46_001523</name>
</gene>
<reference evidence="2 3" key="1">
    <citation type="submission" date="2020-08" db="EMBL/GenBank/DDBJ databases">
        <title>Genomic Encyclopedia of Type Strains, Phase IV (KMG-IV): sequencing the most valuable type-strain genomes for metagenomic binning, comparative biology and taxonomic classification.</title>
        <authorList>
            <person name="Goeker M."/>
        </authorList>
    </citation>
    <scope>NUCLEOTIDE SEQUENCE [LARGE SCALE GENOMIC DNA]</scope>
    <source>
        <strain evidence="2 3">DSM 17245</strain>
    </source>
</reference>
<comment type="caution">
    <text evidence="2">The sequence shown here is derived from an EMBL/GenBank/DDBJ whole genome shotgun (WGS) entry which is preliminary data.</text>
</comment>
<accession>A0A7W9W238</accession>
<dbReference type="AlphaFoldDB" id="A0A7W9W238"/>
<feature type="compositionally biased region" description="Low complexity" evidence="1">
    <location>
        <begin position="482"/>
        <end position="492"/>
    </location>
</feature>
<name>A0A7W9W238_9FIRM</name>
<evidence type="ECO:0000256" key="1">
    <source>
        <dbReference type="SAM" id="MobiDB-lite"/>
    </source>
</evidence>
<feature type="region of interest" description="Disordered" evidence="1">
    <location>
        <begin position="435"/>
        <end position="492"/>
    </location>
</feature>
<organism evidence="2 3">
    <name type="scientific">Oribacterium sinus</name>
    <dbReference type="NCBI Taxonomy" id="237576"/>
    <lineage>
        <taxon>Bacteria</taxon>
        <taxon>Bacillati</taxon>
        <taxon>Bacillota</taxon>
        <taxon>Clostridia</taxon>
        <taxon>Lachnospirales</taxon>
        <taxon>Lachnospiraceae</taxon>
        <taxon>Oribacterium</taxon>
    </lineage>
</organism>
<feature type="compositionally biased region" description="Low complexity" evidence="1">
    <location>
        <begin position="449"/>
        <end position="464"/>
    </location>
</feature>
<dbReference type="RefSeq" id="WP_183684140.1">
    <property type="nucleotide sequence ID" value="NZ_JACHHH010000007.1"/>
</dbReference>